<dbReference type="Bgee" id="ENSOANG00000015036">
    <property type="expression patterns" value="Expressed in fibroblast and 8 other cell types or tissues"/>
</dbReference>
<dbReference type="PANTHER" id="PTHR45945">
    <property type="entry name" value="REGULATOR OF G-PROTEIN SIGNALING LOCO"/>
    <property type="match status" value="1"/>
</dbReference>
<dbReference type="GeneTree" id="ENSGT00940000159741"/>
<dbReference type="InterPro" id="IPR003116">
    <property type="entry name" value="RBD_dom"/>
</dbReference>
<dbReference type="GO" id="GO:0005096">
    <property type="term" value="F:GTPase activator activity"/>
    <property type="evidence" value="ECO:0007669"/>
    <property type="project" value="UniProtKB-KW"/>
</dbReference>
<feature type="compositionally biased region" description="Basic residues" evidence="5">
    <location>
        <begin position="141"/>
        <end position="158"/>
    </location>
</feature>
<keyword evidence="3" id="KW-0963">Cytoplasm</keyword>
<dbReference type="InterPro" id="IPR029071">
    <property type="entry name" value="Ubiquitin-like_domsf"/>
</dbReference>
<feature type="compositionally biased region" description="Basic and acidic residues" evidence="5">
    <location>
        <begin position="1185"/>
        <end position="1202"/>
    </location>
</feature>
<feature type="region of interest" description="Disordered" evidence="5">
    <location>
        <begin position="1141"/>
        <end position="1202"/>
    </location>
</feature>
<feature type="compositionally biased region" description="Gly residues" evidence="5">
    <location>
        <begin position="1271"/>
        <end position="1281"/>
    </location>
</feature>
<dbReference type="GO" id="GO:0007165">
    <property type="term" value="P:signal transduction"/>
    <property type="evidence" value="ECO:0007669"/>
    <property type="project" value="InterPro"/>
</dbReference>
<comment type="subcellular location">
    <subcellularLocation>
        <location evidence="1">Cytoplasm</location>
    </subcellularLocation>
</comment>
<feature type="compositionally biased region" description="Polar residues" evidence="5">
    <location>
        <begin position="1"/>
        <end position="11"/>
    </location>
</feature>
<feature type="compositionally biased region" description="Low complexity" evidence="5">
    <location>
        <begin position="240"/>
        <end position="262"/>
    </location>
</feature>
<feature type="compositionally biased region" description="Basic and acidic residues" evidence="5">
    <location>
        <begin position="1433"/>
        <end position="1445"/>
    </location>
</feature>
<feature type="compositionally biased region" description="Basic and acidic residues" evidence="5">
    <location>
        <begin position="1141"/>
        <end position="1151"/>
    </location>
</feature>
<feature type="compositionally biased region" description="Low complexity" evidence="5">
    <location>
        <begin position="474"/>
        <end position="484"/>
    </location>
</feature>
<dbReference type="Proteomes" id="UP000002279">
    <property type="component" value="Chromosome 4"/>
</dbReference>
<feature type="compositionally biased region" description="Gly residues" evidence="5">
    <location>
        <begin position="90"/>
        <end position="102"/>
    </location>
</feature>
<dbReference type="PROSITE" id="PS50877">
    <property type="entry name" value="GOLOCO"/>
    <property type="match status" value="1"/>
</dbReference>
<dbReference type="InterPro" id="IPR046995">
    <property type="entry name" value="RGS10/12/14-like"/>
</dbReference>
<feature type="compositionally biased region" description="Low complexity" evidence="5">
    <location>
        <begin position="555"/>
        <end position="595"/>
    </location>
</feature>
<dbReference type="PROSITE" id="PS50898">
    <property type="entry name" value="RBD"/>
    <property type="match status" value="2"/>
</dbReference>
<evidence type="ECO:0000256" key="5">
    <source>
        <dbReference type="SAM" id="MobiDB-lite"/>
    </source>
</evidence>
<feature type="compositionally biased region" description="Low complexity" evidence="5">
    <location>
        <begin position="103"/>
        <end position="113"/>
    </location>
</feature>
<evidence type="ECO:0000313" key="8">
    <source>
        <dbReference type="Ensembl" id="ENSOANP00000044920.1"/>
    </source>
</evidence>
<dbReference type="InterPro" id="IPR037880">
    <property type="entry name" value="RGS12_RGS"/>
</dbReference>
<dbReference type="SUPFAM" id="SSF48097">
    <property type="entry name" value="Regulator of G-protein signaling, RGS"/>
    <property type="match status" value="1"/>
</dbReference>
<feature type="compositionally biased region" description="Low complexity" evidence="5">
    <location>
        <begin position="536"/>
        <end position="545"/>
    </location>
</feature>
<dbReference type="Gene3D" id="1.10.167.10">
    <property type="entry name" value="Regulator of G-protein Signalling 4, domain 2"/>
    <property type="match status" value="1"/>
</dbReference>
<feature type="compositionally biased region" description="Basic residues" evidence="5">
    <location>
        <begin position="370"/>
        <end position="383"/>
    </location>
</feature>
<keyword evidence="2" id="KW-0343">GTPase activation</keyword>
<dbReference type="Pfam" id="PF02188">
    <property type="entry name" value="GoLoco"/>
    <property type="match status" value="1"/>
</dbReference>
<keyword evidence="9" id="KW-1185">Reference proteome</keyword>
<dbReference type="GO" id="GO:0005737">
    <property type="term" value="C:cytoplasm"/>
    <property type="evidence" value="ECO:0007669"/>
    <property type="project" value="UniProtKB-SubCell"/>
</dbReference>
<evidence type="ECO:0000313" key="9">
    <source>
        <dbReference type="Proteomes" id="UP000002279"/>
    </source>
</evidence>
<evidence type="ECO:0000259" key="6">
    <source>
        <dbReference type="PROSITE" id="PS50132"/>
    </source>
</evidence>
<feature type="compositionally biased region" description="Basic residues" evidence="5">
    <location>
        <begin position="263"/>
        <end position="278"/>
    </location>
</feature>
<dbReference type="Pfam" id="PF16611">
    <property type="entry name" value="RGS12_us2"/>
    <property type="match status" value="1"/>
</dbReference>
<feature type="compositionally biased region" description="Polar residues" evidence="5">
    <location>
        <begin position="1155"/>
        <end position="1171"/>
    </location>
</feature>
<dbReference type="PANTHER" id="PTHR45945:SF1">
    <property type="entry name" value="REGULATOR OF G-PROTEIN SIGNALING 12"/>
    <property type="match status" value="1"/>
</dbReference>
<dbReference type="Gene3D" id="3.10.20.90">
    <property type="entry name" value="Phosphatidylinositol 3-kinase Catalytic Subunit, Chain A, domain 1"/>
    <property type="match status" value="2"/>
</dbReference>
<dbReference type="CDD" id="cd08742">
    <property type="entry name" value="RGS_RGS12"/>
    <property type="match status" value="1"/>
</dbReference>
<dbReference type="SUPFAM" id="SSF54236">
    <property type="entry name" value="Ubiquitin-like"/>
    <property type="match status" value="2"/>
</dbReference>
<dbReference type="CDD" id="cd17136">
    <property type="entry name" value="RBD1_RGS12"/>
    <property type="match status" value="1"/>
</dbReference>
<feature type="compositionally biased region" description="Low complexity" evidence="5">
    <location>
        <begin position="1261"/>
        <end position="1270"/>
    </location>
</feature>
<feature type="compositionally biased region" description="Basic residues" evidence="5">
    <location>
        <begin position="285"/>
        <end position="316"/>
    </location>
</feature>
<feature type="compositionally biased region" description="Low complexity" evidence="5">
    <location>
        <begin position="165"/>
        <end position="181"/>
    </location>
</feature>
<feature type="compositionally biased region" description="Basic residues" evidence="5">
    <location>
        <begin position="596"/>
        <end position="610"/>
    </location>
</feature>
<accession>A0A6I8NVF1</accession>
<feature type="region of interest" description="Disordered" evidence="5">
    <location>
        <begin position="1"/>
        <end position="676"/>
    </location>
</feature>
<feature type="region of interest" description="Disordered" evidence="5">
    <location>
        <begin position="876"/>
        <end position="976"/>
    </location>
</feature>
<dbReference type="Pfam" id="PF02196">
    <property type="entry name" value="RBD"/>
    <property type="match status" value="1"/>
</dbReference>
<dbReference type="Pfam" id="PF00615">
    <property type="entry name" value="RGS"/>
    <property type="match status" value="1"/>
</dbReference>
<evidence type="ECO:0000256" key="3">
    <source>
        <dbReference type="ARBA" id="ARBA00022490"/>
    </source>
</evidence>
<evidence type="ECO:0000256" key="4">
    <source>
        <dbReference type="ARBA" id="ARBA00022737"/>
    </source>
</evidence>
<dbReference type="SMART" id="SM00455">
    <property type="entry name" value="RBD"/>
    <property type="match status" value="2"/>
</dbReference>
<dbReference type="Ensembl" id="ENSOANT00000071802.1">
    <property type="protein sequence ID" value="ENSOANP00000044920.1"/>
    <property type="gene ID" value="ENSOANG00000015036.4"/>
</dbReference>
<dbReference type="SMART" id="SM00315">
    <property type="entry name" value="RGS"/>
    <property type="match status" value="1"/>
</dbReference>
<feature type="compositionally biased region" description="Gly residues" evidence="5">
    <location>
        <begin position="524"/>
        <end position="535"/>
    </location>
</feature>
<feature type="compositionally biased region" description="Gly residues" evidence="5">
    <location>
        <begin position="229"/>
        <end position="239"/>
    </location>
</feature>
<proteinExistence type="predicted"/>
<name>A0A6I8NVF1_ORNAN</name>
<feature type="domain" description="RGS" evidence="6">
    <location>
        <begin position="749"/>
        <end position="866"/>
    </location>
</feature>
<feature type="region of interest" description="Disordered" evidence="5">
    <location>
        <begin position="1253"/>
        <end position="1487"/>
    </location>
</feature>
<evidence type="ECO:0000256" key="1">
    <source>
        <dbReference type="ARBA" id="ARBA00004496"/>
    </source>
</evidence>
<feature type="compositionally biased region" description="Gly residues" evidence="5">
    <location>
        <begin position="186"/>
        <end position="195"/>
    </location>
</feature>
<dbReference type="PROSITE" id="PS50132">
    <property type="entry name" value="RGS"/>
    <property type="match status" value="1"/>
</dbReference>
<dbReference type="Pfam" id="PF16613">
    <property type="entry name" value="RGS12_us1"/>
    <property type="match status" value="1"/>
</dbReference>
<dbReference type="InterPro" id="IPR016137">
    <property type="entry name" value="RGS"/>
</dbReference>
<dbReference type="PRINTS" id="PR01301">
    <property type="entry name" value="RGSPROTEIN"/>
</dbReference>
<gene>
    <name evidence="8" type="primary">RGS12</name>
</gene>
<protein>
    <submittedName>
        <fullName evidence="8">Regulator of G protein signaling 12</fullName>
    </submittedName>
</protein>
<feature type="domain" description="RBD" evidence="7">
    <location>
        <begin position="1068"/>
        <end position="1138"/>
    </location>
</feature>
<feature type="compositionally biased region" description="Low complexity" evidence="5">
    <location>
        <begin position="452"/>
        <end position="466"/>
    </location>
</feature>
<sequence>NPHPSDSQAPAVSTPRGRFSGAGPEEGQGGDDVFALSPLRASAREGNGSPLQRRRRVRPGAPRSRLPPRPGGPRDRLRPRPGLPSHVQARGGGGGGGGGGQTAAGRSARPAGPDRGGGPGPGRLRLHPGRAGALRPEPRGARRPGRPRGPAARRPRPGRQRDQRPQGLARGRGQAGGQVLRPPAPGGRGGPGPAAGLGLQRRGSGAGRRPRPAEAPAGLQGPGHRPGREGGGGPAGGGHLRPAVRPAGAPGPGRARAALPVRVGRRPGRPRARARRRLPLLPRGRAGRGRGGRGRGRGGRGVRARGRPAGRGHPQRGHGGGLPGLHRAAVHRLQRGARQPAGHPRLHEAPAGRAARPLPGPAAGPARPRAAVRRPAGPRRGRLPGRQAGLQRRLPRRPPLLRPGDRAARRRRGRAGRRPPRRPGRPAHLLPRLHGRPGPVRPPGPPRHRPALRLPLHGRPGHGRLPGVPPVLPARPAVRVRPLPGHGGADRGGAGPGPAPGGRRSPPPQQQHQQRQRHRQLPPGGQGQPRPGGGPRRPAGQAPASARRRRGPAGDGAAAPEEPPGAGRAGPPGRAPPAARARAPGLAPGPRQRPGVLHRLHRRLVQRQLRHAAPAHEQDPRGPLPAGRRGPGRPPARRAEAPVAQEGFCRPEPLRPPPPRPQGQGRQKGGQTGVRAGSLPACAAQRGSAILRQIQEIQRHPLTGRPGELNSSDLKDRVSTNSLSSNASLPSVQSCRRLRERRVASWAVSFERLLQDPAGVRYFSDFLRKEFSEENILFWQACEYFNHVPAHDKKELSYRAREIFSKFLCSKATTPVNIDSQAQLADDILNAPHPDMFKEQQLQIFNLMKFDSYTRFLKSQLYQECILAEVEGHSLPDSHQVPSSPASKHSINSDRSSVSTPKKLSGKSKSGRSLNEESGEEDSEKRRKGTFFSWSRNKSTGRSQKKKDRGEHHSDSPHPNGGLYRRESQGSMSSAASLELSETYRLSVSEKEKSSKHCCIHLPDGSSSMVAVKAGFSIKEILSGLCEKHGINVAAVDLFLVGGDKPLVLHQDSSILESRDLRLEKRTLFRLDLVPINRSVGLKAKPTKPVTEVLRPVVAKYGLNLSDLVVRLSGEKEPLDLGVPISNLDGQRVILDEKDSSRGKAFTDKQKGASAKQNIAGISSSRNLSSTGEERTLGKSNSIKIKGENGKNAREPRLSKREESIAKIGKKKYQKINLDEAEEFFELISKAQSNRADDQRGLLRKEDLVLPDFLRLPPEPSSSTPAAPKGLGRGAGKGGGKSKTAQPNGKADAAQSCGENSLKNAGPSEGRPRPGPAALHASRQKPSALPFVAPLSPIPHAQEGPSQVWRRQSRELPPEGIQTIDDDNVADLTLVGEGDINSPNSTLLPPPPSPPADAGKLAQANYSPPTPLTDKQGKSAAYQRSNSGVNRVRKMEQFGDADEQKVYAAANRPRSQPFPGDGTVDRDGAPAGRESPPPRSESAGGLGFEGCVSELRSCQGRMRTGVYKMSDLPSMVAVKTEPKRTPDQKYKATFV</sequence>
<feature type="compositionally biased region" description="Gly residues" evidence="5">
    <location>
        <begin position="485"/>
        <end position="496"/>
    </location>
</feature>
<feature type="compositionally biased region" description="Basic residues" evidence="5">
    <location>
        <begin position="408"/>
        <end position="435"/>
    </location>
</feature>
<dbReference type="Pfam" id="PF16612">
    <property type="entry name" value="RGS12_usC"/>
    <property type="match status" value="1"/>
</dbReference>
<reference evidence="8" key="2">
    <citation type="submission" date="2025-08" db="UniProtKB">
        <authorList>
            <consortium name="Ensembl"/>
        </authorList>
    </citation>
    <scope>IDENTIFICATION</scope>
    <source>
        <strain evidence="8">Glennie</strain>
    </source>
</reference>
<evidence type="ECO:0000259" key="7">
    <source>
        <dbReference type="PROSITE" id="PS50898"/>
    </source>
</evidence>
<organism evidence="8 9">
    <name type="scientific">Ornithorhynchus anatinus</name>
    <name type="common">Duckbill platypus</name>
    <dbReference type="NCBI Taxonomy" id="9258"/>
    <lineage>
        <taxon>Eukaryota</taxon>
        <taxon>Metazoa</taxon>
        <taxon>Chordata</taxon>
        <taxon>Craniata</taxon>
        <taxon>Vertebrata</taxon>
        <taxon>Euteleostomi</taxon>
        <taxon>Mammalia</taxon>
        <taxon>Monotremata</taxon>
        <taxon>Ornithorhynchidae</taxon>
        <taxon>Ornithorhynchus</taxon>
    </lineage>
</organism>
<dbReference type="SMART" id="SM00390">
    <property type="entry name" value="GoLoco"/>
    <property type="match status" value="1"/>
</dbReference>
<reference evidence="8 9" key="1">
    <citation type="journal article" date="2008" name="Nature">
        <title>Genome analysis of the platypus reveals unique signatures of evolution.</title>
        <authorList>
            <person name="Warren W.C."/>
            <person name="Hillier L.W."/>
            <person name="Marshall Graves J.A."/>
            <person name="Birney E."/>
            <person name="Ponting C.P."/>
            <person name="Grutzner F."/>
            <person name="Belov K."/>
            <person name="Miller W."/>
            <person name="Clarke L."/>
            <person name="Chinwalla A.T."/>
            <person name="Yang S.P."/>
            <person name="Heger A."/>
            <person name="Locke D.P."/>
            <person name="Miethke P."/>
            <person name="Waters P.D."/>
            <person name="Veyrunes F."/>
            <person name="Fulton L."/>
            <person name="Fulton B."/>
            <person name="Graves T."/>
            <person name="Wallis J."/>
            <person name="Puente X.S."/>
            <person name="Lopez-Otin C."/>
            <person name="Ordonez G.R."/>
            <person name="Eichler E.E."/>
            <person name="Chen L."/>
            <person name="Cheng Z."/>
            <person name="Deakin J.E."/>
            <person name="Alsop A."/>
            <person name="Thompson K."/>
            <person name="Kirby P."/>
            <person name="Papenfuss A.T."/>
            <person name="Wakefield M.J."/>
            <person name="Olender T."/>
            <person name="Lancet D."/>
            <person name="Huttley G.A."/>
            <person name="Smit A.F."/>
            <person name="Pask A."/>
            <person name="Temple-Smith P."/>
            <person name="Batzer M.A."/>
            <person name="Walker J.A."/>
            <person name="Konkel M.K."/>
            <person name="Harris R.S."/>
            <person name="Whittington C.M."/>
            <person name="Wong E.S."/>
            <person name="Gemmell N.J."/>
            <person name="Buschiazzo E."/>
            <person name="Vargas Jentzsch I.M."/>
            <person name="Merkel A."/>
            <person name="Schmitz J."/>
            <person name="Zemann A."/>
            <person name="Churakov G."/>
            <person name="Kriegs J.O."/>
            <person name="Brosius J."/>
            <person name="Murchison E.P."/>
            <person name="Sachidanandam R."/>
            <person name="Smith C."/>
            <person name="Hannon G.J."/>
            <person name="Tsend-Ayush E."/>
            <person name="McMillan D."/>
            <person name="Attenborough R."/>
            <person name="Rens W."/>
            <person name="Ferguson-Smith M."/>
            <person name="Lefevre C.M."/>
            <person name="Sharp J.A."/>
            <person name="Nicholas K.R."/>
            <person name="Ray D.A."/>
            <person name="Kube M."/>
            <person name="Reinhardt R."/>
            <person name="Pringle T.H."/>
            <person name="Taylor J."/>
            <person name="Jones R.C."/>
            <person name="Nixon B."/>
            <person name="Dacheux J.L."/>
            <person name="Niwa H."/>
            <person name="Sekita Y."/>
            <person name="Huang X."/>
            <person name="Stark A."/>
            <person name="Kheradpour P."/>
            <person name="Kellis M."/>
            <person name="Flicek P."/>
            <person name="Chen Y."/>
            <person name="Webber C."/>
            <person name="Hardison R."/>
            <person name="Nelson J."/>
            <person name="Hallsworth-Pepin K."/>
            <person name="Delehaunty K."/>
            <person name="Markovic C."/>
            <person name="Minx P."/>
            <person name="Feng Y."/>
            <person name="Kremitzki C."/>
            <person name="Mitreva M."/>
            <person name="Glasscock J."/>
            <person name="Wylie T."/>
            <person name="Wohldmann P."/>
            <person name="Thiru P."/>
            <person name="Nhan M.N."/>
            <person name="Pohl C.S."/>
            <person name="Smith S.M."/>
            <person name="Hou S."/>
            <person name="Nefedov M."/>
            <person name="de Jong P.J."/>
            <person name="Renfree M.B."/>
            <person name="Mardis E.R."/>
            <person name="Wilson R.K."/>
        </authorList>
    </citation>
    <scope>NUCLEOTIDE SEQUENCE [LARGE SCALE GENOMIC DNA]</scope>
    <source>
        <strain evidence="8 9">Glennie</strain>
    </source>
</reference>
<reference evidence="8" key="3">
    <citation type="submission" date="2025-09" db="UniProtKB">
        <authorList>
            <consortium name="Ensembl"/>
        </authorList>
    </citation>
    <scope>IDENTIFICATION</scope>
    <source>
        <strain evidence="8">Glennie</strain>
    </source>
</reference>
<dbReference type="InterPro" id="IPR003109">
    <property type="entry name" value="GoLoco_motif"/>
</dbReference>
<feature type="region of interest" description="Disordered" evidence="5">
    <location>
        <begin position="698"/>
        <end position="726"/>
    </location>
</feature>
<dbReference type="Gene3D" id="1.10.196.10">
    <property type="match status" value="1"/>
</dbReference>
<dbReference type="InterPro" id="IPR044926">
    <property type="entry name" value="RGS_subdomain_2"/>
</dbReference>
<feature type="compositionally biased region" description="Polar residues" evidence="5">
    <location>
        <begin position="932"/>
        <end position="942"/>
    </location>
</feature>
<feature type="compositionally biased region" description="Polar residues" evidence="5">
    <location>
        <begin position="880"/>
        <end position="900"/>
    </location>
</feature>
<keyword evidence="4" id="KW-0677">Repeat</keyword>
<feature type="domain" description="RBD" evidence="7">
    <location>
        <begin position="996"/>
        <end position="1066"/>
    </location>
</feature>
<dbReference type="InterPro" id="IPR024066">
    <property type="entry name" value="RGS_subdom1/3"/>
</dbReference>
<dbReference type="FunFam" id="1.10.167.10:FF:000001">
    <property type="entry name" value="Putative regulator of g-protein signaling 12"/>
    <property type="match status" value="1"/>
</dbReference>
<evidence type="ECO:0000256" key="2">
    <source>
        <dbReference type="ARBA" id="ARBA00022468"/>
    </source>
</evidence>
<dbReference type="InterPro" id="IPR036305">
    <property type="entry name" value="RGS_sf"/>
</dbReference>
<feature type="compositionally biased region" description="Low complexity" evidence="5">
    <location>
        <begin position="351"/>
        <end position="369"/>
    </location>
</feature>